<organism evidence="1 2">
    <name type="scientific">Anoxybacterium hadale</name>
    <dbReference type="NCBI Taxonomy" id="3408580"/>
    <lineage>
        <taxon>Bacteria</taxon>
        <taxon>Bacillati</taxon>
        <taxon>Bacillota</taxon>
        <taxon>Clostridia</taxon>
        <taxon>Peptostreptococcales</taxon>
        <taxon>Anaerovoracaceae</taxon>
        <taxon>Anoxybacterium</taxon>
    </lineage>
</organism>
<accession>A0ACD1AF85</accession>
<reference evidence="1" key="1">
    <citation type="submission" date="2019-08" db="EMBL/GenBank/DDBJ databases">
        <title>Genome sequence of Clostridiales bacterium MT110.</title>
        <authorList>
            <person name="Cao J."/>
        </authorList>
    </citation>
    <scope>NUCLEOTIDE SEQUENCE</scope>
    <source>
        <strain evidence="1">MT110</strain>
    </source>
</reference>
<name>A0ACD1AF85_9FIRM</name>
<sequence length="202" mass="23317">MYQLEVFQNRTTVKEYIRDYTKGEGFLEFCEKNTGYGQIWSCPLYDFNPSAYGKKYKYLYLFGKRVIFEPAEQNDKEWKKARAVDREQERAKKKEKEKYISEVCLMEKNLLVEQIHGLEKKYPGSITLPAGSCHVCSRCSRTEGAGCRYSDEIRFFIESLGGSIGGTAGELLGIELQWMKQQPPGYYTLIEGLFSDDPSVEI</sequence>
<keyword evidence="2" id="KW-1185">Reference proteome</keyword>
<proteinExistence type="predicted"/>
<gene>
    <name evidence="1" type="ORF">FRZ06_17035</name>
</gene>
<protein>
    <submittedName>
        <fullName evidence="1">Uncharacterized protein</fullName>
    </submittedName>
</protein>
<dbReference type="EMBL" id="CP042469">
    <property type="protein sequence ID" value="QOX64929.1"/>
    <property type="molecule type" value="Genomic_DNA"/>
</dbReference>
<evidence type="ECO:0000313" key="2">
    <source>
        <dbReference type="Proteomes" id="UP000594014"/>
    </source>
</evidence>
<evidence type="ECO:0000313" key="1">
    <source>
        <dbReference type="EMBL" id="QOX64929.1"/>
    </source>
</evidence>
<dbReference type="Proteomes" id="UP000594014">
    <property type="component" value="Chromosome"/>
</dbReference>